<evidence type="ECO:0000313" key="2">
    <source>
        <dbReference type="Proteomes" id="UP000033876"/>
    </source>
</evidence>
<name>A0A0G0JBZ2_9BACT</name>
<gene>
    <name evidence="1" type="ORF">US50_C0054G0002</name>
</gene>
<protein>
    <submittedName>
        <fullName evidence="1">Uncharacterized protein</fullName>
    </submittedName>
</protein>
<sequence length="72" mass="7805">MSEKIKYTNLDLAEMFGLIGGESETYDEDTLFKTAKKVLAGISPAGAPKGFIWPQEVIVSIQAAITDKNSII</sequence>
<proteinExistence type="predicted"/>
<organism evidence="1 2">
    <name type="scientific">Candidatus Nomurabacteria bacterium GW2011_GWB1_37_5</name>
    <dbReference type="NCBI Taxonomy" id="1618742"/>
    <lineage>
        <taxon>Bacteria</taxon>
        <taxon>Candidatus Nomuraibacteriota</taxon>
    </lineage>
</organism>
<dbReference type="AlphaFoldDB" id="A0A0G0JBZ2"/>
<accession>A0A0G0JBZ2</accession>
<evidence type="ECO:0000313" key="1">
    <source>
        <dbReference type="EMBL" id="KKQ34279.1"/>
    </source>
</evidence>
<dbReference type="Proteomes" id="UP000033876">
    <property type="component" value="Unassembled WGS sequence"/>
</dbReference>
<comment type="caution">
    <text evidence="1">The sequence shown here is derived from an EMBL/GenBank/DDBJ whole genome shotgun (WGS) entry which is preliminary data.</text>
</comment>
<reference evidence="1 2" key="1">
    <citation type="journal article" date="2015" name="Nature">
        <title>rRNA introns, odd ribosomes, and small enigmatic genomes across a large radiation of phyla.</title>
        <authorList>
            <person name="Brown C.T."/>
            <person name="Hug L.A."/>
            <person name="Thomas B.C."/>
            <person name="Sharon I."/>
            <person name="Castelle C.J."/>
            <person name="Singh A."/>
            <person name="Wilkins M.J."/>
            <person name="Williams K.H."/>
            <person name="Banfield J.F."/>
        </authorList>
    </citation>
    <scope>NUCLEOTIDE SEQUENCE [LARGE SCALE GENOMIC DNA]</scope>
</reference>
<dbReference type="EMBL" id="LBTF01000054">
    <property type="protein sequence ID" value="KKQ34279.1"/>
    <property type="molecule type" value="Genomic_DNA"/>
</dbReference>